<dbReference type="InterPro" id="IPR050638">
    <property type="entry name" value="AA-Vitamin_Transporters"/>
</dbReference>
<feature type="domain" description="EamA" evidence="7">
    <location>
        <begin position="173"/>
        <end position="305"/>
    </location>
</feature>
<dbReference type="Pfam" id="PF00892">
    <property type="entry name" value="EamA"/>
    <property type="match status" value="2"/>
</dbReference>
<dbReference type="SUPFAM" id="SSF103481">
    <property type="entry name" value="Multidrug resistance efflux transporter EmrE"/>
    <property type="match status" value="2"/>
</dbReference>
<name>A0A068FP31_9ZZZZ</name>
<feature type="transmembrane region" description="Helical" evidence="6">
    <location>
        <begin position="49"/>
        <end position="71"/>
    </location>
</feature>
<keyword evidence="4 6" id="KW-1133">Transmembrane helix</keyword>
<dbReference type="InterPro" id="IPR037185">
    <property type="entry name" value="EmrE-like"/>
</dbReference>
<dbReference type="PANTHER" id="PTHR32322">
    <property type="entry name" value="INNER MEMBRANE TRANSPORTER"/>
    <property type="match status" value="1"/>
</dbReference>
<sequence length="311" mass="33578">MTGRTPAGRRPETHPKEPAVILRAYLFLTITSLSWGANAVAGKLAVGHISPMLLTSLRWAMALTILLAFTLPQVRRDIKVIRANLPLLMAYGAVGFTSFNILLYSALQYTTAINVAIEQAGMPMVIFLANFILFRIKVTPAQILGFVLTLAGVAVTASSGSLTRLIGLELNQGDALMLLAVLCYGGYTVALRYKPTLHWQSMITVMAASAFLTSLPFSAFEVARETVTWPDTTGWLVAAFTAIFPSLVAQVLFIKGNEIIGSNRAGIFINLVPIFGTLLSVMILGEMLHLYHVVALGLVLGGIWLSERGKG</sequence>
<gene>
    <name evidence="8" type="primary">rhaT</name>
</gene>
<evidence type="ECO:0000256" key="5">
    <source>
        <dbReference type="ARBA" id="ARBA00023136"/>
    </source>
</evidence>
<accession>A0A068FP31</accession>
<dbReference type="GO" id="GO:0005886">
    <property type="term" value="C:plasma membrane"/>
    <property type="evidence" value="ECO:0007669"/>
    <property type="project" value="UniProtKB-SubCell"/>
</dbReference>
<keyword evidence="3 6" id="KW-0812">Transmembrane</keyword>
<feature type="transmembrane region" description="Helical" evidence="6">
    <location>
        <begin position="290"/>
        <end position="306"/>
    </location>
</feature>
<evidence type="ECO:0000256" key="1">
    <source>
        <dbReference type="ARBA" id="ARBA00004651"/>
    </source>
</evidence>
<evidence type="ECO:0000313" key="8">
    <source>
        <dbReference type="EMBL" id="AID69700.1"/>
    </source>
</evidence>
<feature type="transmembrane region" description="Helical" evidence="6">
    <location>
        <begin position="205"/>
        <end position="223"/>
    </location>
</feature>
<feature type="transmembrane region" description="Helical" evidence="6">
    <location>
        <begin position="235"/>
        <end position="253"/>
    </location>
</feature>
<protein>
    <submittedName>
        <fullName evidence="8">Drug/metabolite transporter (DMT) superfamily permease</fullName>
    </submittedName>
</protein>
<feature type="transmembrane region" description="Helical" evidence="6">
    <location>
        <begin position="83"/>
        <end position="107"/>
    </location>
</feature>
<organism evidence="8">
    <name type="scientific">uncultured organism</name>
    <dbReference type="NCBI Taxonomy" id="155900"/>
    <lineage>
        <taxon>unclassified sequences</taxon>
        <taxon>environmental samples</taxon>
    </lineage>
</organism>
<evidence type="ECO:0000256" key="4">
    <source>
        <dbReference type="ARBA" id="ARBA00022989"/>
    </source>
</evidence>
<dbReference type="InterPro" id="IPR000620">
    <property type="entry name" value="EamA_dom"/>
</dbReference>
<evidence type="ECO:0000256" key="2">
    <source>
        <dbReference type="ARBA" id="ARBA00022475"/>
    </source>
</evidence>
<evidence type="ECO:0000256" key="6">
    <source>
        <dbReference type="SAM" id="Phobius"/>
    </source>
</evidence>
<feature type="transmembrane region" description="Helical" evidence="6">
    <location>
        <begin position="175"/>
        <end position="193"/>
    </location>
</feature>
<evidence type="ECO:0000259" key="7">
    <source>
        <dbReference type="Pfam" id="PF00892"/>
    </source>
</evidence>
<dbReference type="AlphaFoldDB" id="A0A068FP31"/>
<comment type="subcellular location">
    <subcellularLocation>
        <location evidence="1">Cell membrane</location>
        <topology evidence="1">Multi-pass membrane protein</topology>
    </subcellularLocation>
</comment>
<keyword evidence="2" id="KW-1003">Cell membrane</keyword>
<feature type="domain" description="EamA" evidence="7">
    <location>
        <begin position="23"/>
        <end position="156"/>
    </location>
</feature>
<evidence type="ECO:0000256" key="3">
    <source>
        <dbReference type="ARBA" id="ARBA00022692"/>
    </source>
</evidence>
<feature type="transmembrane region" description="Helical" evidence="6">
    <location>
        <begin position="20"/>
        <end position="37"/>
    </location>
</feature>
<reference evidence="8" key="1">
    <citation type="submission" date="2014-04" db="EMBL/GenBank/DDBJ databases">
        <authorList>
            <person name="Felczykowska A."/>
            <person name="Dydecka A."/>
            <person name="Bohdanowicz M."/>
            <person name="Gasior T."/>
            <person name="Sobon M."/>
            <person name="Kobos J."/>
            <person name="Bloch S."/>
            <person name="Nejman-Falenczyk B."/>
            <person name="Wegrzyn G."/>
        </authorList>
    </citation>
    <scope>NUCLEOTIDE SEQUENCE</scope>
</reference>
<keyword evidence="5 6" id="KW-0472">Membrane</keyword>
<feature type="transmembrane region" description="Helical" evidence="6">
    <location>
        <begin position="143"/>
        <end position="163"/>
    </location>
</feature>
<proteinExistence type="predicted"/>
<feature type="transmembrane region" description="Helical" evidence="6">
    <location>
        <begin position="265"/>
        <end position="284"/>
    </location>
</feature>
<dbReference type="PANTHER" id="PTHR32322:SF18">
    <property type="entry name" value="S-ADENOSYLMETHIONINE_S-ADENOSYLHOMOCYSTEINE TRANSPORTER"/>
    <property type="match status" value="1"/>
</dbReference>
<feature type="transmembrane region" description="Helical" evidence="6">
    <location>
        <begin position="113"/>
        <end position="136"/>
    </location>
</feature>
<dbReference type="EMBL" id="KJ769136">
    <property type="protein sequence ID" value="AID69700.1"/>
    <property type="molecule type" value="Genomic_DNA"/>
</dbReference>